<dbReference type="EMBL" id="LAZR01000195">
    <property type="protein sequence ID" value="KKN82779.1"/>
    <property type="molecule type" value="Genomic_DNA"/>
</dbReference>
<name>A0A0F9TTY9_9ZZZZ</name>
<accession>A0A0F9TTY9</accession>
<organism evidence="1">
    <name type="scientific">marine sediment metagenome</name>
    <dbReference type="NCBI Taxonomy" id="412755"/>
    <lineage>
        <taxon>unclassified sequences</taxon>
        <taxon>metagenomes</taxon>
        <taxon>ecological metagenomes</taxon>
    </lineage>
</organism>
<sequence>MAYTLIDTVTTPNPTIDSNQRKLVETTLGTIVLFSRVEGAVGIDIKYKISTDGGTTWSSWNAALAVGDVADNPGDFDIYIDTNNDILLTWSVSTGASIKYRKLTYSGGSWSNGTIYTVRTGNAKIPCITRRANGDIWIGANHSSTNKVWAWDSVDEGVNWVKRAETATASNPNLTDIIPKGSDIWFIVRDGAELVILKWSGSWASDVITNTLPVSNGTVNVLKVSDSEIYIATNTASGIVLYTYNGSSWDAGTAISDNVNDTQPSLGTSQTYVAIVWKDYDGSNYNVAYKTNSAGSWGAQVNLTDDAVEDTRIAAIESSASGKIYTVWTRINSYDIVFDSAIISATNQLSPIFQFAGVDRHALIPNPEFQWKSIYENKFCPNLINFEYKWDIPTINVSTSPITVYGCLYGYSIFMKDTGSAGSTILNIYAAGVLKKTVTIAAANSEYSDIYYFGMTDELKTLDELTVKVIQVAENSSLLKVNIYQMSFPFKIEPLFVGNLKDGSLVTGTDYNLIVSSADYWVIEFNQPIKSISSVEALGINTDIVSFTPTLENGLFKNSRIKINTYSALALSKFTIILQDTLGQSQSFNININHSKYASVFPPYVTSTSLTVLSILNIESYRYSFDEISWSATSSPINNTLDIDFSSQSEGNIVLYMQYSNGSIVYSESIPIAYYTSTLNSNVIFGKNVLELDYSDEVPIDKIEVYYDGNLADTINPTSFTGFDTLVKDESERTLQMSLGTVYYKNNAYAYSSSVYSLLANVAVSPYWLALFCFNTSTNSFEWVEVYSDLMGTIQNLPSYLLIIHKVFYSTYTVLDTPDIRFPGTVLFNGIDERQEPPKIAISTEGSHDVSVKVYDIAGRVLTFEGETIETLFTNYYTLVVTDALSNIIKPGQIHFETDLTYTITREDRI</sequence>
<gene>
    <name evidence="1" type="ORF">LCGC14_0306030</name>
</gene>
<dbReference type="CDD" id="cd15482">
    <property type="entry name" value="Sialidase_non-viral"/>
    <property type="match status" value="1"/>
</dbReference>
<reference evidence="1" key="1">
    <citation type="journal article" date="2015" name="Nature">
        <title>Complex archaea that bridge the gap between prokaryotes and eukaryotes.</title>
        <authorList>
            <person name="Spang A."/>
            <person name="Saw J.H."/>
            <person name="Jorgensen S.L."/>
            <person name="Zaremba-Niedzwiedzka K."/>
            <person name="Martijn J."/>
            <person name="Lind A.E."/>
            <person name="van Eijk R."/>
            <person name="Schleper C."/>
            <person name="Guy L."/>
            <person name="Ettema T.J."/>
        </authorList>
    </citation>
    <scope>NUCLEOTIDE SEQUENCE</scope>
</reference>
<proteinExistence type="predicted"/>
<dbReference type="Gene3D" id="2.120.10.10">
    <property type="match status" value="1"/>
</dbReference>
<protein>
    <recommendedName>
        <fullName evidence="2">Sialidase domain-containing protein</fullName>
    </recommendedName>
</protein>
<dbReference type="AlphaFoldDB" id="A0A0F9TTY9"/>
<comment type="caution">
    <text evidence="1">The sequence shown here is derived from an EMBL/GenBank/DDBJ whole genome shotgun (WGS) entry which is preliminary data.</text>
</comment>
<evidence type="ECO:0000313" key="1">
    <source>
        <dbReference type="EMBL" id="KKN82779.1"/>
    </source>
</evidence>
<evidence type="ECO:0008006" key="2">
    <source>
        <dbReference type="Google" id="ProtNLM"/>
    </source>
</evidence>
<dbReference type="SUPFAM" id="SSF50939">
    <property type="entry name" value="Sialidases"/>
    <property type="match status" value="1"/>
</dbReference>
<dbReference type="InterPro" id="IPR036278">
    <property type="entry name" value="Sialidase_sf"/>
</dbReference>